<evidence type="ECO:0000313" key="3">
    <source>
        <dbReference type="Proteomes" id="UP000220836"/>
    </source>
</evidence>
<proteinExistence type="predicted"/>
<dbReference type="AlphaFoldDB" id="A0A238KY26"/>
<gene>
    <name evidence="2" type="ORF">PEV8663_03620</name>
</gene>
<protein>
    <submittedName>
        <fullName evidence="2">Mu-like prophage major head subunit gpT</fullName>
    </submittedName>
</protein>
<dbReference type="Proteomes" id="UP000220836">
    <property type="component" value="Unassembled WGS sequence"/>
</dbReference>
<keyword evidence="3" id="KW-1185">Reference proteome</keyword>
<dbReference type="EMBL" id="FXYH01000015">
    <property type="protein sequence ID" value="SMX47713.1"/>
    <property type="molecule type" value="Genomic_DNA"/>
</dbReference>
<sequence>MAAHWGWPNLLVVRPSLENAGRKLLNSEYVAGGETNEWKGSAELLVVLWLA</sequence>
<dbReference type="InterPro" id="IPR018774">
    <property type="entry name" value="Phage_Mu_GpT"/>
</dbReference>
<evidence type="ECO:0000313" key="2">
    <source>
        <dbReference type="EMBL" id="SMX47713.1"/>
    </source>
</evidence>
<accession>A0A238KY26</accession>
<name>A0A238KY26_9RHOB</name>
<dbReference type="RefSeq" id="WP_255253619.1">
    <property type="nucleotide sequence ID" value="NZ_FXYH01000015.1"/>
</dbReference>
<feature type="domain" description="Bacteriophage Mu GpT" evidence="1">
    <location>
        <begin position="8"/>
        <end position="50"/>
    </location>
</feature>
<dbReference type="Pfam" id="PF10124">
    <property type="entry name" value="Mu-like_gpT"/>
    <property type="match status" value="1"/>
</dbReference>
<reference evidence="2 3" key="1">
    <citation type="submission" date="2017-05" db="EMBL/GenBank/DDBJ databases">
        <authorList>
            <person name="Song R."/>
            <person name="Chenine A.L."/>
            <person name="Ruprecht R.M."/>
        </authorList>
    </citation>
    <scope>NUCLEOTIDE SEQUENCE [LARGE SCALE GENOMIC DNA]</scope>
    <source>
        <strain evidence="2 3">CECT 8663</strain>
    </source>
</reference>
<organism evidence="2 3">
    <name type="scientific">Pelagimonas varians</name>
    <dbReference type="NCBI Taxonomy" id="696760"/>
    <lineage>
        <taxon>Bacteria</taxon>
        <taxon>Pseudomonadati</taxon>
        <taxon>Pseudomonadota</taxon>
        <taxon>Alphaproteobacteria</taxon>
        <taxon>Rhodobacterales</taxon>
        <taxon>Roseobacteraceae</taxon>
        <taxon>Pelagimonas</taxon>
    </lineage>
</organism>
<evidence type="ECO:0000259" key="1">
    <source>
        <dbReference type="Pfam" id="PF10124"/>
    </source>
</evidence>